<comment type="similarity">
    <text evidence="2 9">Belongs to the SLC41A transporter family.</text>
</comment>
<dbReference type="PANTHER" id="PTHR43773">
    <property type="entry name" value="MAGNESIUM TRANSPORTER MGTE"/>
    <property type="match status" value="1"/>
</dbReference>
<reference evidence="11" key="1">
    <citation type="submission" date="2019-12" db="EMBL/GenBank/DDBJ databases">
        <authorList>
            <person name="zhang j."/>
            <person name="sun C.M."/>
        </authorList>
    </citation>
    <scope>NUCLEOTIDE SEQUENCE</scope>
    <source>
        <strain evidence="11">NS-1</strain>
    </source>
</reference>
<dbReference type="InterPro" id="IPR036739">
    <property type="entry name" value="SLC41_membr_dom_sf"/>
</dbReference>
<keyword evidence="9" id="KW-0479">Metal-binding</keyword>
<feature type="transmembrane region" description="Helical" evidence="9">
    <location>
        <begin position="297"/>
        <end position="314"/>
    </location>
</feature>
<keyword evidence="6 9" id="KW-1133">Transmembrane helix</keyword>
<feature type="domain" description="CBS" evidence="10">
    <location>
        <begin position="195"/>
        <end position="251"/>
    </location>
</feature>
<evidence type="ECO:0000256" key="9">
    <source>
        <dbReference type="RuleBase" id="RU362011"/>
    </source>
</evidence>
<dbReference type="RefSeq" id="WP_230869581.1">
    <property type="nucleotide sequence ID" value="NZ_CP046640.1"/>
</dbReference>
<feature type="domain" description="CBS" evidence="10">
    <location>
        <begin position="131"/>
        <end position="194"/>
    </location>
</feature>
<feature type="transmembrane region" description="Helical" evidence="9">
    <location>
        <begin position="375"/>
        <end position="400"/>
    </location>
</feature>
<dbReference type="KEGG" id="ifn:GM661_08285"/>
<dbReference type="SUPFAM" id="SSF158791">
    <property type="entry name" value="MgtE N-terminal domain-like"/>
    <property type="match status" value="1"/>
</dbReference>
<evidence type="ECO:0000313" key="11">
    <source>
        <dbReference type="EMBL" id="QTL97977.1"/>
    </source>
</evidence>
<dbReference type="Pfam" id="PF03448">
    <property type="entry name" value="MgtE_N"/>
    <property type="match status" value="1"/>
</dbReference>
<evidence type="ECO:0000256" key="8">
    <source>
        <dbReference type="PROSITE-ProRule" id="PRU00703"/>
    </source>
</evidence>
<dbReference type="AlphaFoldDB" id="A0A8A7KGG3"/>
<dbReference type="InterPro" id="IPR038076">
    <property type="entry name" value="MgtE_N_sf"/>
</dbReference>
<dbReference type="SUPFAM" id="SSF54631">
    <property type="entry name" value="CBS-domain pair"/>
    <property type="match status" value="1"/>
</dbReference>
<dbReference type="GO" id="GO:0015095">
    <property type="term" value="F:magnesium ion transmembrane transporter activity"/>
    <property type="evidence" value="ECO:0007669"/>
    <property type="project" value="UniProtKB-UniRule"/>
</dbReference>
<dbReference type="Proteomes" id="UP000665020">
    <property type="component" value="Chromosome"/>
</dbReference>
<dbReference type="GO" id="GO:0005886">
    <property type="term" value="C:plasma membrane"/>
    <property type="evidence" value="ECO:0007669"/>
    <property type="project" value="UniProtKB-SubCell"/>
</dbReference>
<dbReference type="CDD" id="cd04606">
    <property type="entry name" value="CBS_pair_Mg_transporter"/>
    <property type="match status" value="1"/>
</dbReference>
<feature type="transmembrane region" description="Helical" evidence="9">
    <location>
        <begin position="350"/>
        <end position="369"/>
    </location>
</feature>
<comment type="subunit">
    <text evidence="9">Homodimer.</text>
</comment>
<dbReference type="Gene3D" id="3.10.580.10">
    <property type="entry name" value="CBS-domain"/>
    <property type="match status" value="1"/>
</dbReference>
<evidence type="ECO:0000256" key="6">
    <source>
        <dbReference type="ARBA" id="ARBA00022989"/>
    </source>
</evidence>
<evidence type="ECO:0000256" key="4">
    <source>
        <dbReference type="ARBA" id="ARBA00022692"/>
    </source>
</evidence>
<keyword evidence="8" id="KW-0129">CBS domain</keyword>
<feature type="transmembrane region" description="Helical" evidence="9">
    <location>
        <begin position="412"/>
        <end position="436"/>
    </location>
</feature>
<evidence type="ECO:0000256" key="3">
    <source>
        <dbReference type="ARBA" id="ARBA00022448"/>
    </source>
</evidence>
<dbReference type="InterPro" id="IPR046342">
    <property type="entry name" value="CBS_dom_sf"/>
</dbReference>
<accession>A0A8A7KGG3</accession>
<protein>
    <recommendedName>
        <fullName evidence="9">Magnesium transporter MgtE</fullName>
    </recommendedName>
</protein>
<dbReference type="Gene3D" id="1.10.357.20">
    <property type="entry name" value="SLC41 divalent cation transporters, integral membrane domain"/>
    <property type="match status" value="1"/>
</dbReference>
<dbReference type="PROSITE" id="PS51371">
    <property type="entry name" value="CBS"/>
    <property type="match status" value="2"/>
</dbReference>
<organism evidence="11 12">
    <name type="scientific">Iocasia fonsfrigidae</name>
    <dbReference type="NCBI Taxonomy" id="2682810"/>
    <lineage>
        <taxon>Bacteria</taxon>
        <taxon>Bacillati</taxon>
        <taxon>Bacillota</taxon>
        <taxon>Clostridia</taxon>
        <taxon>Halanaerobiales</taxon>
        <taxon>Halanaerobiaceae</taxon>
        <taxon>Iocasia</taxon>
    </lineage>
</organism>
<gene>
    <name evidence="11" type="primary">mgtE</name>
    <name evidence="11" type="ORF">GM661_08285</name>
</gene>
<evidence type="ECO:0000256" key="2">
    <source>
        <dbReference type="ARBA" id="ARBA00009749"/>
    </source>
</evidence>
<proteinExistence type="inferred from homology"/>
<evidence type="ECO:0000256" key="5">
    <source>
        <dbReference type="ARBA" id="ARBA00022842"/>
    </source>
</evidence>
<evidence type="ECO:0000313" key="12">
    <source>
        <dbReference type="Proteomes" id="UP000665020"/>
    </source>
</evidence>
<keyword evidence="9" id="KW-1003">Cell membrane</keyword>
<dbReference type="InterPro" id="IPR000644">
    <property type="entry name" value="CBS_dom"/>
</dbReference>
<dbReference type="GO" id="GO:0046872">
    <property type="term" value="F:metal ion binding"/>
    <property type="evidence" value="ECO:0007669"/>
    <property type="project" value="UniProtKB-KW"/>
</dbReference>
<dbReference type="InterPro" id="IPR006669">
    <property type="entry name" value="MgtE_transporter"/>
</dbReference>
<keyword evidence="4 9" id="KW-0812">Transmembrane</keyword>
<keyword evidence="12" id="KW-1185">Reference proteome</keyword>
<dbReference type="SUPFAM" id="SSF161093">
    <property type="entry name" value="MgtE membrane domain-like"/>
    <property type="match status" value="1"/>
</dbReference>
<keyword evidence="3 9" id="KW-0813">Transport</keyword>
<dbReference type="SMART" id="SM00116">
    <property type="entry name" value="CBS"/>
    <property type="match status" value="1"/>
</dbReference>
<evidence type="ECO:0000256" key="7">
    <source>
        <dbReference type="ARBA" id="ARBA00023136"/>
    </source>
</evidence>
<dbReference type="InterPro" id="IPR006667">
    <property type="entry name" value="SLC41_membr_dom"/>
</dbReference>
<dbReference type="SMART" id="SM00924">
    <property type="entry name" value="MgtE_N"/>
    <property type="match status" value="1"/>
</dbReference>
<evidence type="ECO:0000259" key="10">
    <source>
        <dbReference type="PROSITE" id="PS51371"/>
    </source>
</evidence>
<dbReference type="InterPro" id="IPR006668">
    <property type="entry name" value="Mg_transptr_MgtE_intracell_dom"/>
</dbReference>
<keyword evidence="7 9" id="KW-0472">Membrane</keyword>
<dbReference type="Gene3D" id="1.25.60.10">
    <property type="entry name" value="MgtE N-terminal domain-like"/>
    <property type="match status" value="1"/>
</dbReference>
<dbReference type="NCBIfam" id="TIGR00400">
    <property type="entry name" value="mgtE"/>
    <property type="match status" value="1"/>
</dbReference>
<comment type="function">
    <text evidence="9">Acts as a magnesium transporter.</text>
</comment>
<keyword evidence="5 9" id="KW-0460">Magnesium</keyword>
<sequence length="440" mass="48853">MEEKIKDYLPTGYNNLENFFDEAYPADIADFLMLLDSDEKEYILKNKANISLIINIISYLDYENQNIVAKLMNEEKLSTILSRIYVDDAVDFLGSMPVGKVKKILNLMKEQKASELQSLLGYDYESAGGLMTTEYLAFYNDMTADMVLQKLRKISPGAEMIYYIYVISRKKELLGVLSVRQLLAAQPDENLKDLMTENVIKVGINLDQEEVAHVFAKYDLLAVPVVNKRNQLMGIITVDDAIDVIEDEATEDIYKMAATGDIHGGLLAAVKKRIPWLLILLVGDLLSGSVIKNFEESLQVVVALAFFIPVLMDMGGNVGTQSLTVVVRGLATGELHFANFWRHLWQEVKVGFVMAVILGSMLSLIAFFWQGNPLLGLIVGGSMFMTLLTAVTAGTSIPFIMEAFGADPAVAAGPFITTLIDISGLFIYFTMATILMEKLI</sequence>
<evidence type="ECO:0000256" key="1">
    <source>
        <dbReference type="ARBA" id="ARBA00004141"/>
    </source>
</evidence>
<dbReference type="PANTHER" id="PTHR43773:SF1">
    <property type="entry name" value="MAGNESIUM TRANSPORTER MGTE"/>
    <property type="match status" value="1"/>
</dbReference>
<dbReference type="EMBL" id="CP046640">
    <property type="protein sequence ID" value="QTL97977.1"/>
    <property type="molecule type" value="Genomic_DNA"/>
</dbReference>
<dbReference type="Pfam" id="PF01769">
    <property type="entry name" value="MgtE"/>
    <property type="match status" value="1"/>
</dbReference>
<feature type="transmembrane region" description="Helical" evidence="9">
    <location>
        <begin position="274"/>
        <end position="291"/>
    </location>
</feature>
<name>A0A8A7KGG3_9FIRM</name>
<comment type="subcellular location">
    <subcellularLocation>
        <location evidence="9">Cell membrane</location>
        <topology evidence="9">Multi-pass membrane protein</topology>
    </subcellularLocation>
    <subcellularLocation>
        <location evidence="1">Membrane</location>
        <topology evidence="1">Multi-pass membrane protein</topology>
    </subcellularLocation>
</comment>
<dbReference type="Pfam" id="PF00571">
    <property type="entry name" value="CBS"/>
    <property type="match status" value="2"/>
</dbReference>